<sequence>MGACIALQTGVSYPDKVLSLFLVSPLPLQEPQEVREGRQEIFDCWAEGWRNYPDVDESAFMDALLGLSQLGYNNVRTTLSDVLNEYSLPRAMRNFNRDRLEEFHTASVKFFVDRVPHSLEKLSRVKCPVQLVQCGGDIAYPISFAQELLQRLLDAGVDAELDVIEDAPHFGTVTHYEDINPLLHNFIISHTIDVVPPAPKVVTSPFEAYLVSLGWTPGTDETDIDDEYTYDFAAALPWAYPPPS</sequence>
<dbReference type="Gene3D" id="3.40.50.1820">
    <property type="entry name" value="alpha/beta hydrolase"/>
    <property type="match status" value="1"/>
</dbReference>
<proteinExistence type="predicted"/>
<dbReference type="InterPro" id="IPR029058">
    <property type="entry name" value="AB_hydrolase_fold"/>
</dbReference>
<dbReference type="OrthoDB" id="19657at2759"/>
<gene>
    <name evidence="1" type="ORF">DXG03_009739</name>
</gene>
<comment type="caution">
    <text evidence="1">The sequence shown here is derived from an EMBL/GenBank/DDBJ whole genome shotgun (WGS) entry which is preliminary data.</text>
</comment>
<keyword evidence="2" id="KW-1185">Reference proteome</keyword>
<evidence type="ECO:0000313" key="1">
    <source>
        <dbReference type="EMBL" id="KAG5640232.1"/>
    </source>
</evidence>
<accession>A0A9P7FX77</accession>
<dbReference type="AlphaFoldDB" id="A0A9P7FX77"/>
<name>A0A9P7FX77_9AGAR</name>
<organism evidence="1 2">
    <name type="scientific">Asterophora parasitica</name>
    <dbReference type="NCBI Taxonomy" id="117018"/>
    <lineage>
        <taxon>Eukaryota</taxon>
        <taxon>Fungi</taxon>
        <taxon>Dikarya</taxon>
        <taxon>Basidiomycota</taxon>
        <taxon>Agaricomycotina</taxon>
        <taxon>Agaricomycetes</taxon>
        <taxon>Agaricomycetidae</taxon>
        <taxon>Agaricales</taxon>
        <taxon>Tricholomatineae</taxon>
        <taxon>Lyophyllaceae</taxon>
        <taxon>Asterophora</taxon>
    </lineage>
</organism>
<dbReference type="SUPFAM" id="SSF53474">
    <property type="entry name" value="alpha/beta-Hydrolases"/>
    <property type="match status" value="1"/>
</dbReference>
<reference evidence="1" key="2">
    <citation type="submission" date="2021-10" db="EMBL/GenBank/DDBJ databases">
        <title>Phylogenomics reveals ancestral predisposition of the termite-cultivated fungus Termitomyces towards a domesticated lifestyle.</title>
        <authorList>
            <person name="Auxier B."/>
            <person name="Grum-Grzhimaylo A."/>
            <person name="Cardenas M.E."/>
            <person name="Lodge J.D."/>
            <person name="Laessoe T."/>
            <person name="Pedersen O."/>
            <person name="Smith M.E."/>
            <person name="Kuyper T.W."/>
            <person name="Franco-Molano E.A."/>
            <person name="Baroni T.J."/>
            <person name="Aanen D.K."/>
        </authorList>
    </citation>
    <scope>NUCLEOTIDE SEQUENCE</scope>
    <source>
        <strain evidence="1">AP01</strain>
        <tissue evidence="1">Mycelium</tissue>
    </source>
</reference>
<reference evidence="1" key="1">
    <citation type="submission" date="2020-07" db="EMBL/GenBank/DDBJ databases">
        <authorList>
            <person name="Nieuwenhuis M."/>
            <person name="Van De Peppel L.J.J."/>
        </authorList>
    </citation>
    <scope>NUCLEOTIDE SEQUENCE</scope>
    <source>
        <strain evidence="1">AP01</strain>
        <tissue evidence="1">Mycelium</tissue>
    </source>
</reference>
<evidence type="ECO:0000313" key="2">
    <source>
        <dbReference type="Proteomes" id="UP000775547"/>
    </source>
</evidence>
<dbReference type="Proteomes" id="UP000775547">
    <property type="component" value="Unassembled WGS sequence"/>
</dbReference>
<dbReference type="EMBL" id="JABCKV010000984">
    <property type="protein sequence ID" value="KAG5640232.1"/>
    <property type="molecule type" value="Genomic_DNA"/>
</dbReference>
<protein>
    <submittedName>
        <fullName evidence="1">Uncharacterized protein</fullName>
    </submittedName>
</protein>